<protein>
    <recommendedName>
        <fullName evidence="8">Plastid light harvesting protein</fullName>
    </recommendedName>
</protein>
<dbReference type="PANTHER" id="PTHR21649">
    <property type="entry name" value="CHLOROPHYLL A/B BINDING PROTEIN"/>
    <property type="match status" value="1"/>
</dbReference>
<reference evidence="7" key="1">
    <citation type="submission" date="2014-11" db="EMBL/GenBank/DDBJ databases">
        <authorList>
            <person name="Otto D Thomas"/>
            <person name="Naeem Raeece"/>
        </authorList>
    </citation>
    <scope>NUCLEOTIDE SEQUENCE</scope>
</reference>
<feature type="signal peptide" evidence="6">
    <location>
        <begin position="1"/>
        <end position="18"/>
    </location>
</feature>
<gene>
    <name evidence="7" type="ORF">Cvel_21579</name>
</gene>
<evidence type="ECO:0000256" key="6">
    <source>
        <dbReference type="SAM" id="SignalP"/>
    </source>
</evidence>
<evidence type="ECO:0008006" key="8">
    <source>
        <dbReference type="Google" id="ProtNLM"/>
    </source>
</evidence>
<evidence type="ECO:0000256" key="3">
    <source>
        <dbReference type="ARBA" id="ARBA00022531"/>
    </source>
</evidence>
<dbReference type="InterPro" id="IPR001344">
    <property type="entry name" value="Chloro_AB-bd_pln"/>
</dbReference>
<evidence type="ECO:0000256" key="5">
    <source>
        <dbReference type="PIRSR" id="PIRSR601344-1"/>
    </source>
</evidence>
<keyword evidence="2" id="KW-0150">Chloroplast</keyword>
<accession>A0A0G4GEW1</accession>
<dbReference type="AlphaFoldDB" id="A0A0G4GEW1"/>
<evidence type="ECO:0000313" key="7">
    <source>
        <dbReference type="EMBL" id="CEM28009.1"/>
    </source>
</evidence>
<keyword evidence="4" id="KW-0934">Plastid</keyword>
<sequence length="216" mass="23444">MKFAAALAVAGAVSSVEAFQLRPVSRGSVKATSPSTPLQGKIDEAEGAGVFGFPGFPTLNPYRFDSEDDPKFKQLRLQELKNGRLAMLGVTGAGVVQSGFTFPGVPAFADVGATFTPEEFGKLPFFGWIQILLFVTLLDRFIFKQDDPDEIAQGIYYNVPTDPEEYKALRNKELNNGRVAMVAFLALLTHAGTQKFPNWPYHAIPLVDGTPFPGLG</sequence>
<evidence type="ECO:0000256" key="1">
    <source>
        <dbReference type="ARBA" id="ARBA00004229"/>
    </source>
</evidence>
<feature type="binding site" evidence="5">
    <location>
        <position position="82"/>
    </location>
    <ligand>
        <name>chlorophyll a</name>
        <dbReference type="ChEBI" id="CHEBI:58416"/>
        <label>1</label>
    </ligand>
</feature>
<dbReference type="EMBL" id="CDMZ01001144">
    <property type="protein sequence ID" value="CEM28009.1"/>
    <property type="molecule type" value="Genomic_DNA"/>
</dbReference>
<evidence type="ECO:0000256" key="2">
    <source>
        <dbReference type="ARBA" id="ARBA00022528"/>
    </source>
</evidence>
<comment type="subcellular location">
    <subcellularLocation>
        <location evidence="1">Plastid</location>
        <location evidence="1">Chloroplast</location>
    </subcellularLocation>
</comment>
<dbReference type="SUPFAM" id="SSF103511">
    <property type="entry name" value="Chlorophyll a-b binding protein"/>
    <property type="match status" value="1"/>
</dbReference>
<feature type="binding site" evidence="5">
    <location>
        <position position="97"/>
    </location>
    <ligand>
        <name>chlorophyll a</name>
        <dbReference type="ChEBI" id="CHEBI:58416"/>
        <label>1</label>
    </ligand>
</feature>
<organism evidence="7">
    <name type="scientific">Chromera velia CCMP2878</name>
    <dbReference type="NCBI Taxonomy" id="1169474"/>
    <lineage>
        <taxon>Eukaryota</taxon>
        <taxon>Sar</taxon>
        <taxon>Alveolata</taxon>
        <taxon>Colpodellida</taxon>
        <taxon>Chromeraceae</taxon>
        <taxon>Chromera</taxon>
    </lineage>
</organism>
<proteinExistence type="predicted"/>
<dbReference type="GO" id="GO:0016020">
    <property type="term" value="C:membrane"/>
    <property type="evidence" value="ECO:0007669"/>
    <property type="project" value="InterPro"/>
</dbReference>
<dbReference type="PhylomeDB" id="A0A0G4GEW1"/>
<dbReference type="VEuPathDB" id="CryptoDB:Cvel_21579"/>
<keyword evidence="6" id="KW-0732">Signal</keyword>
<dbReference type="GO" id="GO:0016168">
    <property type="term" value="F:chlorophyll binding"/>
    <property type="evidence" value="ECO:0007669"/>
    <property type="project" value="UniProtKB-KW"/>
</dbReference>
<dbReference type="InterPro" id="IPR022796">
    <property type="entry name" value="Chloroa_b-bind"/>
</dbReference>
<feature type="binding site" evidence="5">
    <location>
        <position position="84"/>
    </location>
    <ligand>
        <name>chlorophyll a</name>
        <dbReference type="ChEBI" id="CHEBI:58416"/>
        <label>1</label>
    </ligand>
</feature>
<keyword evidence="3" id="KW-0602">Photosynthesis</keyword>
<feature type="chain" id="PRO_5005190367" description="Plastid light harvesting protein" evidence="6">
    <location>
        <begin position="19"/>
        <end position="216"/>
    </location>
</feature>
<evidence type="ECO:0000256" key="4">
    <source>
        <dbReference type="ARBA" id="ARBA00022640"/>
    </source>
</evidence>
<feature type="binding site" evidence="5">
    <location>
        <position position="79"/>
    </location>
    <ligand>
        <name>chlorophyll a</name>
        <dbReference type="ChEBI" id="CHEBI:58416"/>
        <label>1</label>
    </ligand>
</feature>
<keyword evidence="5" id="KW-0148">Chlorophyll</keyword>
<keyword evidence="5" id="KW-0157">Chromophore</keyword>
<dbReference type="Gene3D" id="1.10.3460.10">
    <property type="entry name" value="Chlorophyll a/b binding protein domain"/>
    <property type="match status" value="1"/>
</dbReference>
<dbReference type="GO" id="GO:0009507">
    <property type="term" value="C:chloroplast"/>
    <property type="evidence" value="ECO:0007669"/>
    <property type="project" value="UniProtKB-SubCell"/>
</dbReference>
<dbReference type="Pfam" id="PF00504">
    <property type="entry name" value="Chloroa_b-bind"/>
    <property type="match status" value="1"/>
</dbReference>
<name>A0A0G4GEW1_9ALVE</name>
<dbReference type="GO" id="GO:0009765">
    <property type="term" value="P:photosynthesis, light harvesting"/>
    <property type="evidence" value="ECO:0007669"/>
    <property type="project" value="InterPro"/>
</dbReference>